<name>A0A5M8AQS7_9BURK</name>
<feature type="region of interest" description="Disordered" evidence="1">
    <location>
        <begin position="46"/>
        <end position="65"/>
    </location>
</feature>
<dbReference type="EMBL" id="VWRN01000031">
    <property type="protein sequence ID" value="KAA6124511.1"/>
    <property type="molecule type" value="Genomic_DNA"/>
</dbReference>
<dbReference type="Proteomes" id="UP000324324">
    <property type="component" value="Unassembled WGS sequence"/>
</dbReference>
<reference evidence="2 3" key="1">
    <citation type="submission" date="2019-09" db="EMBL/GenBank/DDBJ databases">
        <title>Isolation of a novel species in the genus Cupriavidus from patients with sepsis using whole genome sequencing.</title>
        <authorList>
            <person name="Kweon O.J."/>
            <person name="Lee M.-K."/>
        </authorList>
    </citation>
    <scope>NUCLEOTIDE SEQUENCE [LARGE SCALE GENOMIC DNA]</scope>
    <source>
        <strain evidence="2 3">MKL-01</strain>
    </source>
</reference>
<proteinExistence type="predicted"/>
<comment type="caution">
    <text evidence="2">The sequence shown here is derived from an EMBL/GenBank/DDBJ whole genome shotgun (WGS) entry which is preliminary data.</text>
</comment>
<dbReference type="RefSeq" id="WP_150083188.1">
    <property type="nucleotide sequence ID" value="NZ_VWRN01000031.1"/>
</dbReference>
<protein>
    <submittedName>
        <fullName evidence="2">Uncharacterized protein</fullName>
    </submittedName>
</protein>
<dbReference type="AlphaFoldDB" id="A0A5M8AQS7"/>
<evidence type="ECO:0000313" key="2">
    <source>
        <dbReference type="EMBL" id="KAA6124511.1"/>
    </source>
</evidence>
<keyword evidence="3" id="KW-1185">Reference proteome</keyword>
<evidence type="ECO:0000313" key="3">
    <source>
        <dbReference type="Proteomes" id="UP000324324"/>
    </source>
</evidence>
<accession>A0A5M8AQS7</accession>
<evidence type="ECO:0000256" key="1">
    <source>
        <dbReference type="SAM" id="MobiDB-lite"/>
    </source>
</evidence>
<gene>
    <name evidence="2" type="ORF">F1599_11415</name>
</gene>
<organism evidence="2 3">
    <name type="scientific">Cupriavidus cauae</name>
    <dbReference type="NCBI Taxonomy" id="2608999"/>
    <lineage>
        <taxon>Bacteria</taxon>
        <taxon>Pseudomonadati</taxon>
        <taxon>Pseudomonadota</taxon>
        <taxon>Betaproteobacteria</taxon>
        <taxon>Burkholderiales</taxon>
        <taxon>Burkholderiaceae</taxon>
        <taxon>Cupriavidus</taxon>
    </lineage>
</organism>
<sequence>MVALPCVAGPSIVALPDGRQFGADGDVAYVIGMPLDATVGSRWQGYAPSAADPRDRRGGEVLPRLPPDVPAQNLVELVSGSVGLGGIAVVNIVSSVRELMPGSVLVPLPAGRSEAEPIAEVE</sequence>